<accession>A0ABR3V2E6</accession>
<keyword evidence="3" id="KW-1185">Reference proteome</keyword>
<proteinExistence type="predicted"/>
<evidence type="ECO:0000313" key="2">
    <source>
        <dbReference type="EMBL" id="KAL1835948.1"/>
    </source>
</evidence>
<protein>
    <submittedName>
        <fullName evidence="2">Uncharacterized protein</fullName>
    </submittedName>
</protein>
<feature type="compositionally biased region" description="Polar residues" evidence="1">
    <location>
        <begin position="84"/>
        <end position="96"/>
    </location>
</feature>
<name>A0ABR3V2E6_9PEZI</name>
<evidence type="ECO:0000256" key="1">
    <source>
        <dbReference type="SAM" id="MobiDB-lite"/>
    </source>
</evidence>
<sequence>MRSTAKTTNDDRYSSTAMPKRKVGFRSAMSAGAARGRAPRHHVCGAGRLCQLGFRHTGTTRGGTRRGRQRAAHAQCREPGGRHPQSSRCCSSGSQTRDCHDLDWSSGAALVTCGKEAEKKRKKRKKIGERPLYATIGGAESVASKKFDKHAVRFESPSAK</sequence>
<reference evidence="2 3" key="1">
    <citation type="journal article" date="2024" name="Commun. Biol.">
        <title>Comparative genomic analysis of thermophilic fungi reveals convergent evolutionary adaptations and gene losses.</title>
        <authorList>
            <person name="Steindorff A.S."/>
            <person name="Aguilar-Pontes M.V."/>
            <person name="Robinson A.J."/>
            <person name="Andreopoulos B."/>
            <person name="LaButti K."/>
            <person name="Kuo A."/>
            <person name="Mondo S."/>
            <person name="Riley R."/>
            <person name="Otillar R."/>
            <person name="Haridas S."/>
            <person name="Lipzen A."/>
            <person name="Grimwood J."/>
            <person name="Schmutz J."/>
            <person name="Clum A."/>
            <person name="Reid I.D."/>
            <person name="Moisan M.C."/>
            <person name="Butler G."/>
            <person name="Nguyen T.T.M."/>
            <person name="Dewar K."/>
            <person name="Conant G."/>
            <person name="Drula E."/>
            <person name="Henrissat B."/>
            <person name="Hansel C."/>
            <person name="Singer S."/>
            <person name="Hutchinson M.I."/>
            <person name="de Vries R.P."/>
            <person name="Natvig D.O."/>
            <person name="Powell A.J."/>
            <person name="Tsang A."/>
            <person name="Grigoriev I.V."/>
        </authorList>
    </citation>
    <scope>NUCLEOTIDE SEQUENCE [LARGE SCALE GENOMIC DNA]</scope>
    <source>
        <strain evidence="2 3">ATCC 24622</strain>
    </source>
</reference>
<dbReference type="EMBL" id="JAZHXJ010002959">
    <property type="protein sequence ID" value="KAL1835948.1"/>
    <property type="molecule type" value="Genomic_DNA"/>
</dbReference>
<feature type="region of interest" description="Disordered" evidence="1">
    <location>
        <begin position="56"/>
        <end position="97"/>
    </location>
</feature>
<evidence type="ECO:0000313" key="3">
    <source>
        <dbReference type="Proteomes" id="UP001586593"/>
    </source>
</evidence>
<feature type="region of interest" description="Disordered" evidence="1">
    <location>
        <begin position="138"/>
        <end position="160"/>
    </location>
</feature>
<feature type="compositionally biased region" description="Basic and acidic residues" evidence="1">
    <location>
        <begin position="143"/>
        <end position="153"/>
    </location>
</feature>
<gene>
    <name evidence="2" type="ORF">VTK73DRAFT_5256</name>
</gene>
<dbReference type="Proteomes" id="UP001586593">
    <property type="component" value="Unassembled WGS sequence"/>
</dbReference>
<comment type="caution">
    <text evidence="2">The sequence shown here is derived from an EMBL/GenBank/DDBJ whole genome shotgun (WGS) entry which is preliminary data.</text>
</comment>
<feature type="region of interest" description="Disordered" evidence="1">
    <location>
        <begin position="1"/>
        <end position="22"/>
    </location>
</feature>
<organism evidence="2 3">
    <name type="scientific">Phialemonium thermophilum</name>
    <dbReference type="NCBI Taxonomy" id="223376"/>
    <lineage>
        <taxon>Eukaryota</taxon>
        <taxon>Fungi</taxon>
        <taxon>Dikarya</taxon>
        <taxon>Ascomycota</taxon>
        <taxon>Pezizomycotina</taxon>
        <taxon>Sordariomycetes</taxon>
        <taxon>Sordariomycetidae</taxon>
        <taxon>Cephalothecales</taxon>
        <taxon>Cephalothecaceae</taxon>
        <taxon>Phialemonium</taxon>
    </lineage>
</organism>